<gene>
    <name evidence="3" type="ordered locus">VIT_13s0019g03070</name>
</gene>
<dbReference type="Proteomes" id="UP000009183">
    <property type="component" value="Chromosome 13"/>
</dbReference>
<dbReference type="Gramene" id="Vitis13g00510.t01">
    <property type="protein sequence ID" value="Vitis13g00510.t01.CDS"/>
    <property type="gene ID" value="Vitis13g00510"/>
</dbReference>
<evidence type="ECO:0000313" key="3">
    <source>
        <dbReference type="EMBL" id="CCB56255.1"/>
    </source>
</evidence>
<dbReference type="PaxDb" id="29760-VIT_13s0019g03070.t01"/>
<accession>F6HNN6</accession>
<dbReference type="InParanoid" id="F6HNN6"/>
<keyword evidence="2" id="KW-0732">Signal</keyword>
<feature type="region of interest" description="Disordered" evidence="1">
    <location>
        <begin position="74"/>
        <end position="101"/>
    </location>
</feature>
<sequence length="110" mass="12599">MPLVVLLLLILTPLSTDLKDSSLFNLYFHFLLLHPWKIRPENMSFWRLFPGNSRVGKAEVSLTVLGMLEREMLNGKPSKGSQRSREKGSKMLLHRPPPRTLGMSDIFYGC</sequence>
<dbReference type="HOGENOM" id="CLU_2175672_0_0_1"/>
<proteinExistence type="predicted"/>
<feature type="signal peptide" evidence="2">
    <location>
        <begin position="1"/>
        <end position="17"/>
    </location>
</feature>
<reference evidence="4" key="1">
    <citation type="journal article" date="2007" name="Nature">
        <title>The grapevine genome sequence suggests ancestral hexaploidization in major angiosperm phyla.</title>
        <authorList>
            <consortium name="The French-Italian Public Consortium for Grapevine Genome Characterization."/>
            <person name="Jaillon O."/>
            <person name="Aury J.-M."/>
            <person name="Noel B."/>
            <person name="Policriti A."/>
            <person name="Clepet C."/>
            <person name="Casagrande A."/>
            <person name="Choisne N."/>
            <person name="Aubourg S."/>
            <person name="Vitulo N."/>
            <person name="Jubin C."/>
            <person name="Vezzi A."/>
            <person name="Legeai F."/>
            <person name="Hugueney P."/>
            <person name="Dasilva C."/>
            <person name="Horner D."/>
            <person name="Mica E."/>
            <person name="Jublot D."/>
            <person name="Poulain J."/>
            <person name="Bruyere C."/>
            <person name="Billault A."/>
            <person name="Segurens B."/>
            <person name="Gouyvenoux M."/>
            <person name="Ugarte E."/>
            <person name="Cattonaro F."/>
            <person name="Anthouard V."/>
            <person name="Vico V."/>
            <person name="Del Fabbro C."/>
            <person name="Alaux M."/>
            <person name="Di Gaspero G."/>
            <person name="Dumas V."/>
            <person name="Felice N."/>
            <person name="Paillard S."/>
            <person name="Juman I."/>
            <person name="Moroldo M."/>
            <person name="Scalabrin S."/>
            <person name="Canaguier A."/>
            <person name="Le Clainche I."/>
            <person name="Malacrida G."/>
            <person name="Durand E."/>
            <person name="Pesole G."/>
            <person name="Laucou V."/>
            <person name="Chatelet P."/>
            <person name="Merdinoglu D."/>
            <person name="Delledonne M."/>
            <person name="Pezzotti M."/>
            <person name="Lecharny A."/>
            <person name="Scarpelli C."/>
            <person name="Artiguenave F."/>
            <person name="Pe M.E."/>
            <person name="Valle G."/>
            <person name="Morgante M."/>
            <person name="Caboche M."/>
            <person name="Adam-Blondon A.-F."/>
            <person name="Weissenbach J."/>
            <person name="Quetier F."/>
            <person name="Wincker P."/>
        </authorList>
    </citation>
    <scope>NUCLEOTIDE SEQUENCE [LARGE SCALE GENOMIC DNA]</scope>
    <source>
        <strain evidence="4">cv. Pinot noir / PN40024</strain>
    </source>
</reference>
<protein>
    <submittedName>
        <fullName evidence="3">Uncharacterized protein</fullName>
    </submittedName>
</protein>
<evidence type="ECO:0000256" key="2">
    <source>
        <dbReference type="SAM" id="SignalP"/>
    </source>
</evidence>
<feature type="chain" id="PRO_5003335951" evidence="2">
    <location>
        <begin position="18"/>
        <end position="110"/>
    </location>
</feature>
<dbReference type="EMBL" id="FN595998">
    <property type="protein sequence ID" value="CCB56255.1"/>
    <property type="molecule type" value="Genomic_DNA"/>
</dbReference>
<name>F6HNN6_VITVI</name>
<keyword evidence="4" id="KW-1185">Reference proteome</keyword>
<organism evidence="3 4">
    <name type="scientific">Vitis vinifera</name>
    <name type="common">Grape</name>
    <dbReference type="NCBI Taxonomy" id="29760"/>
    <lineage>
        <taxon>Eukaryota</taxon>
        <taxon>Viridiplantae</taxon>
        <taxon>Streptophyta</taxon>
        <taxon>Embryophyta</taxon>
        <taxon>Tracheophyta</taxon>
        <taxon>Spermatophyta</taxon>
        <taxon>Magnoliopsida</taxon>
        <taxon>eudicotyledons</taxon>
        <taxon>Gunneridae</taxon>
        <taxon>Pentapetalae</taxon>
        <taxon>rosids</taxon>
        <taxon>Vitales</taxon>
        <taxon>Vitaceae</taxon>
        <taxon>Viteae</taxon>
        <taxon>Vitis</taxon>
    </lineage>
</organism>
<dbReference type="AlphaFoldDB" id="F6HNN6"/>
<evidence type="ECO:0000256" key="1">
    <source>
        <dbReference type="SAM" id="MobiDB-lite"/>
    </source>
</evidence>
<evidence type="ECO:0000313" key="4">
    <source>
        <dbReference type="Proteomes" id="UP000009183"/>
    </source>
</evidence>